<feature type="transmembrane region" description="Helical" evidence="2">
    <location>
        <begin position="28"/>
        <end position="53"/>
    </location>
</feature>
<keyword evidence="2" id="KW-0812">Transmembrane</keyword>
<dbReference type="RefSeq" id="WP_112430237.1">
    <property type="nucleotide sequence ID" value="NZ_MCIF01000002.1"/>
</dbReference>
<organism evidence="3 4">
    <name type="scientific">Thermogemmatispora tikiterensis</name>
    <dbReference type="NCBI Taxonomy" id="1825093"/>
    <lineage>
        <taxon>Bacteria</taxon>
        <taxon>Bacillati</taxon>
        <taxon>Chloroflexota</taxon>
        <taxon>Ktedonobacteria</taxon>
        <taxon>Thermogemmatisporales</taxon>
        <taxon>Thermogemmatisporaceae</taxon>
        <taxon>Thermogemmatispora</taxon>
    </lineage>
</organism>
<evidence type="ECO:0000256" key="1">
    <source>
        <dbReference type="SAM" id="Coils"/>
    </source>
</evidence>
<sequence length="133" mass="14436">MHYASSGQKKAPTRPIVAARRRRQLHPFFFQMGPVALTISSVLLIALMALLYLSQLSQALNVNQQIQDYQAKQAVLQRQNQDLVNTLAQEQSPAYIAAHAQAQGLVPADPKAVEVLEVPGLQSVPGQQSGVAP</sequence>
<keyword evidence="4" id="KW-1185">Reference proteome</keyword>
<gene>
    <name evidence="3" type="ORF">A4R35_13525</name>
</gene>
<comment type="caution">
    <text evidence="3">The sequence shown here is derived from an EMBL/GenBank/DDBJ whole genome shotgun (WGS) entry which is preliminary data.</text>
</comment>
<keyword evidence="2" id="KW-1133">Transmembrane helix</keyword>
<name>A0A328VI44_9CHLR</name>
<accession>A0A328VI44</accession>
<dbReference type="Proteomes" id="UP000248706">
    <property type="component" value="Unassembled WGS sequence"/>
</dbReference>
<evidence type="ECO:0000313" key="4">
    <source>
        <dbReference type="Proteomes" id="UP000248706"/>
    </source>
</evidence>
<keyword evidence="2" id="KW-0472">Membrane</keyword>
<reference evidence="3 4" key="1">
    <citation type="submission" date="2016-08" db="EMBL/GenBank/DDBJ databases">
        <title>Analysis of Carbohydrate Active Enzymes in Thermogemmatispora T81 Reveals Carbohydrate Degradation Ability.</title>
        <authorList>
            <person name="Tomazini A."/>
            <person name="Lal S."/>
            <person name="Stott M."/>
            <person name="Henrissat B."/>
            <person name="Polikarpov I."/>
            <person name="Sparling R."/>
            <person name="Levin D.B."/>
        </authorList>
    </citation>
    <scope>NUCLEOTIDE SEQUENCE [LARGE SCALE GENOMIC DNA]</scope>
    <source>
        <strain evidence="3 4">T81</strain>
    </source>
</reference>
<evidence type="ECO:0000313" key="3">
    <source>
        <dbReference type="EMBL" id="RAQ96561.1"/>
    </source>
</evidence>
<dbReference type="EMBL" id="MCIF01000002">
    <property type="protein sequence ID" value="RAQ96561.1"/>
    <property type="molecule type" value="Genomic_DNA"/>
</dbReference>
<proteinExistence type="predicted"/>
<feature type="coiled-coil region" evidence="1">
    <location>
        <begin position="59"/>
        <end position="86"/>
    </location>
</feature>
<keyword evidence="1" id="KW-0175">Coiled coil</keyword>
<dbReference type="OrthoDB" id="161196at2"/>
<evidence type="ECO:0000256" key="2">
    <source>
        <dbReference type="SAM" id="Phobius"/>
    </source>
</evidence>
<protein>
    <submittedName>
        <fullName evidence="3">Uncharacterized protein</fullName>
    </submittedName>
</protein>
<dbReference type="AlphaFoldDB" id="A0A328VI44"/>